<feature type="transmembrane region" description="Helical" evidence="5">
    <location>
        <begin position="187"/>
        <end position="209"/>
    </location>
</feature>
<protein>
    <recommendedName>
        <fullName evidence="6">EamA domain-containing protein</fullName>
    </recommendedName>
</protein>
<gene>
    <name evidence="7" type="ORF">METZ01_LOCUS315925</name>
</gene>
<dbReference type="PANTHER" id="PTHR22911">
    <property type="entry name" value="ACYL-MALONYL CONDENSING ENZYME-RELATED"/>
    <property type="match status" value="1"/>
</dbReference>
<dbReference type="PANTHER" id="PTHR22911:SF6">
    <property type="entry name" value="SOLUTE CARRIER FAMILY 35 MEMBER G1"/>
    <property type="match status" value="1"/>
</dbReference>
<organism evidence="7">
    <name type="scientific">marine metagenome</name>
    <dbReference type="NCBI Taxonomy" id="408172"/>
    <lineage>
        <taxon>unclassified sequences</taxon>
        <taxon>metagenomes</taxon>
        <taxon>ecological metagenomes</taxon>
    </lineage>
</organism>
<keyword evidence="3 5" id="KW-1133">Transmembrane helix</keyword>
<feature type="transmembrane region" description="Helical" evidence="5">
    <location>
        <begin position="155"/>
        <end position="175"/>
    </location>
</feature>
<evidence type="ECO:0000256" key="5">
    <source>
        <dbReference type="SAM" id="Phobius"/>
    </source>
</evidence>
<feature type="transmembrane region" description="Helical" evidence="5">
    <location>
        <begin position="270"/>
        <end position="287"/>
    </location>
</feature>
<dbReference type="EMBL" id="UINC01101889">
    <property type="protein sequence ID" value="SVC63071.1"/>
    <property type="molecule type" value="Genomic_DNA"/>
</dbReference>
<feature type="transmembrane region" description="Helical" evidence="5">
    <location>
        <begin position="215"/>
        <end position="240"/>
    </location>
</feature>
<feature type="transmembrane region" description="Helical" evidence="5">
    <location>
        <begin position="81"/>
        <end position="100"/>
    </location>
</feature>
<evidence type="ECO:0000256" key="4">
    <source>
        <dbReference type="ARBA" id="ARBA00023136"/>
    </source>
</evidence>
<dbReference type="InterPro" id="IPR037185">
    <property type="entry name" value="EmrE-like"/>
</dbReference>
<dbReference type="AlphaFoldDB" id="A0A382NU26"/>
<reference evidence="7" key="1">
    <citation type="submission" date="2018-05" db="EMBL/GenBank/DDBJ databases">
        <authorList>
            <person name="Lanie J.A."/>
            <person name="Ng W.-L."/>
            <person name="Kazmierczak K.M."/>
            <person name="Andrzejewski T.M."/>
            <person name="Davidsen T.M."/>
            <person name="Wayne K.J."/>
            <person name="Tettelin H."/>
            <person name="Glass J.I."/>
            <person name="Rusch D."/>
            <person name="Podicherti R."/>
            <person name="Tsui H.-C.T."/>
            <person name="Winkler M.E."/>
        </authorList>
    </citation>
    <scope>NUCLEOTIDE SEQUENCE</scope>
</reference>
<evidence type="ECO:0000256" key="2">
    <source>
        <dbReference type="ARBA" id="ARBA00022692"/>
    </source>
</evidence>
<dbReference type="InterPro" id="IPR000620">
    <property type="entry name" value="EamA_dom"/>
</dbReference>
<evidence type="ECO:0000256" key="3">
    <source>
        <dbReference type="ARBA" id="ARBA00022989"/>
    </source>
</evidence>
<keyword evidence="4 5" id="KW-0472">Membrane</keyword>
<evidence type="ECO:0000256" key="1">
    <source>
        <dbReference type="ARBA" id="ARBA00004141"/>
    </source>
</evidence>
<sequence>MMENNYKVNHLKGIVFMLLASLSFSISDTFIKYTVKQTGNDLSLFNIIFVRGIFTSLLILISIFFFGKINLKKLFNDKRSYVRGIFEVMAAFCFLSSLILMPMADVYSLLNTAPLIITATGAIFLKEQVGMRRWTAVILGFIGVLIVINPGNLKFGYFFILPIMTAIFLTLRDVVTKGYKDSSNSLEIIFITSLLVTIAFGITSIFFPFNIDYKIIFYISFSSIALTLAYLFSVLTILSAPISLTSSVRYSVIVFGIVLGYIFFNEIPSINMIVGAIIISLSGLFLIKRQKELGKIN</sequence>
<feature type="transmembrane region" description="Helical" evidence="5">
    <location>
        <begin position="106"/>
        <end position="125"/>
    </location>
</feature>
<proteinExistence type="predicted"/>
<evidence type="ECO:0000313" key="7">
    <source>
        <dbReference type="EMBL" id="SVC63071.1"/>
    </source>
</evidence>
<dbReference type="GO" id="GO:0016020">
    <property type="term" value="C:membrane"/>
    <property type="evidence" value="ECO:0007669"/>
    <property type="project" value="UniProtKB-SubCell"/>
</dbReference>
<feature type="domain" description="EamA" evidence="6">
    <location>
        <begin position="12"/>
        <end position="148"/>
    </location>
</feature>
<dbReference type="SUPFAM" id="SSF103481">
    <property type="entry name" value="Multidrug resistance efflux transporter EmrE"/>
    <property type="match status" value="2"/>
</dbReference>
<feature type="transmembrane region" description="Helical" evidence="5">
    <location>
        <begin position="43"/>
        <end position="69"/>
    </location>
</feature>
<evidence type="ECO:0000259" key="6">
    <source>
        <dbReference type="Pfam" id="PF00892"/>
    </source>
</evidence>
<accession>A0A382NU26</accession>
<keyword evidence="2 5" id="KW-0812">Transmembrane</keyword>
<name>A0A382NU26_9ZZZZ</name>
<comment type="subcellular location">
    <subcellularLocation>
        <location evidence="1">Membrane</location>
        <topology evidence="1">Multi-pass membrane protein</topology>
    </subcellularLocation>
</comment>
<dbReference type="Pfam" id="PF00892">
    <property type="entry name" value="EamA"/>
    <property type="match status" value="1"/>
</dbReference>